<dbReference type="RefSeq" id="WP_112353952.1">
    <property type="nucleotide sequence ID" value="NZ_LS483452.1"/>
</dbReference>
<organism evidence="1 2">
    <name type="scientific">Shewanella benthica</name>
    <dbReference type="NCBI Taxonomy" id="43661"/>
    <lineage>
        <taxon>Bacteria</taxon>
        <taxon>Pseudomonadati</taxon>
        <taxon>Pseudomonadota</taxon>
        <taxon>Gammaproteobacteria</taxon>
        <taxon>Alteromonadales</taxon>
        <taxon>Shewanellaceae</taxon>
        <taxon>Shewanella</taxon>
    </lineage>
</organism>
<accession>A0A330MBM5</accession>
<protein>
    <submittedName>
        <fullName evidence="1">Uncharacterized protein</fullName>
    </submittedName>
</protein>
<evidence type="ECO:0000313" key="1">
    <source>
        <dbReference type="EMBL" id="SQH78420.1"/>
    </source>
</evidence>
<name>A0A330MBM5_9GAMM</name>
<dbReference type="OrthoDB" id="6262888at2"/>
<evidence type="ECO:0000313" key="2">
    <source>
        <dbReference type="Proteomes" id="UP000250123"/>
    </source>
</evidence>
<dbReference type="KEGG" id="sbk:SHEWBE_4460"/>
<dbReference type="AlphaFoldDB" id="A0A330MBM5"/>
<reference evidence="2" key="1">
    <citation type="submission" date="2018-06" db="EMBL/GenBank/DDBJ databases">
        <authorList>
            <person name="Cea G.-C."/>
            <person name="William W."/>
        </authorList>
    </citation>
    <scope>NUCLEOTIDE SEQUENCE [LARGE SCALE GENOMIC DNA]</scope>
    <source>
        <strain evidence="2">DB21MT-2</strain>
    </source>
</reference>
<gene>
    <name evidence="1" type="ORF">SHEWBE_4460</name>
</gene>
<dbReference type="EMBL" id="LS483452">
    <property type="protein sequence ID" value="SQH78420.1"/>
    <property type="molecule type" value="Genomic_DNA"/>
</dbReference>
<sequence length="190" mass="20775">MQHNFRQFTHKIAIAMIAVVLLQFAAGNMGEHQLHLGNHDEEPANHPHLQFTAQVMTLALEQCTACNDLSYSDSEHANQTVAQTNSCDSSFADGELISNNYLAANLGSSFEAASLYEERPAATEIHSHQISKTETKLFDLCLDCQCHGGHATVMTSGTSEPSVPLSDEFVAMVSNYLPPESLPDYRPPIV</sequence>
<proteinExistence type="predicted"/>
<dbReference type="Proteomes" id="UP000250123">
    <property type="component" value="Chromosome SHEWBE"/>
</dbReference>